<dbReference type="PANTHER" id="PTHR30041">
    <property type="entry name" value="ARSENATE REDUCTASE"/>
    <property type="match status" value="1"/>
</dbReference>
<evidence type="ECO:0000313" key="4">
    <source>
        <dbReference type="Proteomes" id="UP000287649"/>
    </source>
</evidence>
<dbReference type="Gene3D" id="3.40.30.10">
    <property type="entry name" value="Glutaredoxin"/>
    <property type="match status" value="1"/>
</dbReference>
<name>A0A432Y3K6_9GAMM</name>
<dbReference type="InterPro" id="IPR006660">
    <property type="entry name" value="Arsenate_reductase-like"/>
</dbReference>
<organism evidence="3 4">
    <name type="scientific">Pseudidiomarina homiensis</name>
    <dbReference type="NCBI Taxonomy" id="364198"/>
    <lineage>
        <taxon>Bacteria</taxon>
        <taxon>Pseudomonadati</taxon>
        <taxon>Pseudomonadota</taxon>
        <taxon>Gammaproteobacteria</taxon>
        <taxon>Alteromonadales</taxon>
        <taxon>Idiomarinaceae</taxon>
        <taxon>Pseudidiomarina</taxon>
    </lineage>
</organism>
<comment type="similarity">
    <text evidence="1 2">Belongs to the ArsC family.</text>
</comment>
<evidence type="ECO:0000313" key="3">
    <source>
        <dbReference type="EMBL" id="RUO55491.1"/>
    </source>
</evidence>
<dbReference type="SUPFAM" id="SSF52833">
    <property type="entry name" value="Thioredoxin-like"/>
    <property type="match status" value="1"/>
</dbReference>
<protein>
    <submittedName>
        <fullName evidence="3">Arsenate reductase</fullName>
    </submittedName>
</protein>
<dbReference type="Proteomes" id="UP000287649">
    <property type="component" value="Unassembled WGS sequence"/>
</dbReference>
<dbReference type="InterPro" id="IPR006504">
    <property type="entry name" value="Tscrpt_reg_Spx/MgsR"/>
</dbReference>
<proteinExistence type="inferred from homology"/>
<dbReference type="EMBL" id="PIPX01000001">
    <property type="protein sequence ID" value="RUO55491.1"/>
    <property type="molecule type" value="Genomic_DNA"/>
</dbReference>
<keyword evidence="4" id="KW-1185">Reference proteome</keyword>
<comment type="caution">
    <text evidence="3">The sequence shown here is derived from an EMBL/GenBank/DDBJ whole genome shotgun (WGS) entry which is preliminary data.</text>
</comment>
<dbReference type="InterPro" id="IPR036249">
    <property type="entry name" value="Thioredoxin-like_sf"/>
</dbReference>
<dbReference type="RefSeq" id="WP_126769915.1">
    <property type="nucleotide sequence ID" value="NZ_PIPX01000001.1"/>
</dbReference>
<dbReference type="OrthoDB" id="9803749at2"/>
<dbReference type="PANTHER" id="PTHR30041:SF8">
    <property type="entry name" value="PROTEIN YFFB"/>
    <property type="match status" value="1"/>
</dbReference>
<dbReference type="Pfam" id="PF03960">
    <property type="entry name" value="ArsC"/>
    <property type="match status" value="1"/>
</dbReference>
<dbReference type="AlphaFoldDB" id="A0A432Y3K6"/>
<gene>
    <name evidence="3" type="ORF">CWI70_01515</name>
</gene>
<evidence type="ECO:0000256" key="2">
    <source>
        <dbReference type="PROSITE-ProRule" id="PRU01282"/>
    </source>
</evidence>
<sequence length="117" mass="13682">MTATIYGIPNCDTVRKARRFLDQHQVDYDFHDVREQPLPAETLNQWLQQFDRDTLVNKRSTSWRQLSDKERALADDGVAIELLQRYPTLMKRPVLTVDEHIAVGFNEAQWRQVVGLS</sequence>
<dbReference type="NCBIfam" id="TIGR01617">
    <property type="entry name" value="arsC_related"/>
    <property type="match status" value="1"/>
</dbReference>
<accession>A0A432Y3K6</accession>
<dbReference type="PROSITE" id="PS51353">
    <property type="entry name" value="ARSC"/>
    <property type="match status" value="1"/>
</dbReference>
<dbReference type="CDD" id="cd03035">
    <property type="entry name" value="ArsC_Yffb"/>
    <property type="match status" value="1"/>
</dbReference>
<reference evidence="4" key="1">
    <citation type="journal article" date="2018" name="Front. Microbiol.">
        <title>Genome-Based Analysis Reveals the Taxonomy and Diversity of the Family Idiomarinaceae.</title>
        <authorList>
            <person name="Liu Y."/>
            <person name="Lai Q."/>
            <person name="Shao Z."/>
        </authorList>
    </citation>
    <scope>NUCLEOTIDE SEQUENCE [LARGE SCALE GENOMIC DNA]</scope>
    <source>
        <strain evidence="4">PO-M2</strain>
    </source>
</reference>
<evidence type="ECO:0000256" key="1">
    <source>
        <dbReference type="ARBA" id="ARBA00007198"/>
    </source>
</evidence>